<sequence>MVCMISSSQIQGAGIEESYPLIMKLRSLGLVDPSSLTVDDSTGRHKLRHAISKNPDFSSSVISFLNHVVIMPLRSLNATKCGIEKVRTSLDIVREKATKKNKNKKKNGRKPNKKYMEVVAKLRAEWELLAVASPNTQELRSACEQQLVLLEKLSRRKQNLGKNLRRAKKWRKAWNVIYTMSYIVAIAGSVVLAALGAPPAATAATTAASNTIKLAETWFNSLWDVHESTLKAEMEAVAAMEKSRFLVHEFMSILSLMEMVEIDVGSMPGKEKEVVDAVATFGIGNIKNKIGVIEKSLDGLEEKVDWCISEIRKVAADFLKIITEII</sequence>
<keyword evidence="5 6" id="KW-0472">Membrane</keyword>
<evidence type="ECO:0000256" key="1">
    <source>
        <dbReference type="ARBA" id="ARBA00004370"/>
    </source>
</evidence>
<dbReference type="GeneID" id="103696703"/>
<evidence type="ECO:0000256" key="4">
    <source>
        <dbReference type="ARBA" id="ARBA00022989"/>
    </source>
</evidence>
<evidence type="ECO:0000256" key="6">
    <source>
        <dbReference type="SAM" id="Phobius"/>
    </source>
</evidence>
<evidence type="ECO:0000256" key="5">
    <source>
        <dbReference type="ARBA" id="ARBA00023136"/>
    </source>
</evidence>
<keyword evidence="7" id="KW-1185">Reference proteome</keyword>
<dbReference type="PANTHER" id="PTHR31113">
    <property type="entry name" value="UPF0496 PROTEIN 3-RELATED"/>
    <property type="match status" value="1"/>
</dbReference>
<dbReference type="GO" id="GO:0016020">
    <property type="term" value="C:membrane"/>
    <property type="evidence" value="ECO:0007669"/>
    <property type="project" value="UniProtKB-SubCell"/>
</dbReference>
<evidence type="ECO:0000256" key="2">
    <source>
        <dbReference type="ARBA" id="ARBA00009074"/>
    </source>
</evidence>
<keyword evidence="4 6" id="KW-1133">Transmembrane helix</keyword>
<dbReference type="PANTHER" id="PTHR31113:SF3">
    <property type="entry name" value="UPF0496 PROTEIN 1"/>
    <property type="match status" value="1"/>
</dbReference>
<dbReference type="Proteomes" id="UP000228380">
    <property type="component" value="Chromosome 10"/>
</dbReference>
<comment type="similarity">
    <text evidence="2">Belongs to the UPF0496 family.</text>
</comment>
<evidence type="ECO:0000256" key="3">
    <source>
        <dbReference type="ARBA" id="ARBA00022692"/>
    </source>
</evidence>
<organism evidence="7 8">
    <name type="scientific">Phoenix dactylifera</name>
    <name type="common">Date palm</name>
    <dbReference type="NCBI Taxonomy" id="42345"/>
    <lineage>
        <taxon>Eukaryota</taxon>
        <taxon>Viridiplantae</taxon>
        <taxon>Streptophyta</taxon>
        <taxon>Embryophyta</taxon>
        <taxon>Tracheophyta</taxon>
        <taxon>Spermatophyta</taxon>
        <taxon>Magnoliopsida</taxon>
        <taxon>Liliopsida</taxon>
        <taxon>Arecaceae</taxon>
        <taxon>Coryphoideae</taxon>
        <taxon>Phoeniceae</taxon>
        <taxon>Phoenix</taxon>
    </lineage>
</organism>
<reference evidence="7" key="1">
    <citation type="journal article" date="2019" name="Nat. Commun.">
        <title>Genome-wide association mapping of date palm fruit traits.</title>
        <authorList>
            <person name="Hazzouri K.M."/>
            <person name="Gros-Balthazard M."/>
            <person name="Flowers J.M."/>
            <person name="Copetti D."/>
            <person name="Lemansour A."/>
            <person name="Lebrun M."/>
            <person name="Masmoudi K."/>
            <person name="Ferrand S."/>
            <person name="Dhar M.I."/>
            <person name="Fresquez Z.A."/>
            <person name="Rosas U."/>
            <person name="Zhang J."/>
            <person name="Talag J."/>
            <person name="Lee S."/>
            <person name="Kudrna D."/>
            <person name="Powell R.F."/>
            <person name="Leitch I.J."/>
            <person name="Krueger R.R."/>
            <person name="Wing R.A."/>
            <person name="Amiri K.M.A."/>
            <person name="Purugganan M.D."/>
        </authorList>
    </citation>
    <scope>NUCLEOTIDE SEQUENCE [LARGE SCALE GENOMIC DNA]</scope>
    <source>
        <strain evidence="7">cv. Khalas</strain>
    </source>
</reference>
<feature type="transmembrane region" description="Helical" evidence="6">
    <location>
        <begin position="173"/>
        <end position="195"/>
    </location>
</feature>
<accession>A0A8B9AT91</accession>
<protein>
    <submittedName>
        <fullName evidence="8">UPF0496 protein 1-like</fullName>
    </submittedName>
</protein>
<name>A0A8B9AT91_PHODC</name>
<evidence type="ECO:0000313" key="8">
    <source>
        <dbReference type="RefSeq" id="XP_038986579.1"/>
    </source>
</evidence>
<proteinExistence type="inferred from homology"/>
<evidence type="ECO:0000313" key="7">
    <source>
        <dbReference type="Proteomes" id="UP000228380"/>
    </source>
</evidence>
<gene>
    <name evidence="8" type="primary">LOC103696703</name>
</gene>
<dbReference type="AlphaFoldDB" id="A0A8B9AT91"/>
<dbReference type="RefSeq" id="XP_038986579.1">
    <property type="nucleotide sequence ID" value="XM_039130651.1"/>
</dbReference>
<keyword evidence="3 6" id="KW-0812">Transmembrane</keyword>
<dbReference type="KEGG" id="pda:103696703"/>
<dbReference type="Pfam" id="PF05055">
    <property type="entry name" value="DUF677"/>
    <property type="match status" value="1"/>
</dbReference>
<comment type="subcellular location">
    <subcellularLocation>
        <location evidence="1">Membrane</location>
    </subcellularLocation>
</comment>
<dbReference type="InterPro" id="IPR007749">
    <property type="entry name" value="DUF677"/>
</dbReference>
<reference evidence="8" key="2">
    <citation type="submission" date="2025-08" db="UniProtKB">
        <authorList>
            <consortium name="RefSeq"/>
        </authorList>
    </citation>
    <scope>IDENTIFICATION</scope>
    <source>
        <tissue evidence="8">Young leaves</tissue>
    </source>
</reference>